<dbReference type="FunFam" id="3.90.400.10:FF:000004">
    <property type="entry name" value="Oligo-1,6-glucosidase"/>
    <property type="match status" value="1"/>
</dbReference>
<evidence type="ECO:0000313" key="7">
    <source>
        <dbReference type="Proteomes" id="UP000031516"/>
    </source>
</evidence>
<keyword evidence="7" id="KW-1185">Reference proteome</keyword>
<dbReference type="SUPFAM" id="SSF51011">
    <property type="entry name" value="Glycosyl hydrolase domain"/>
    <property type="match status" value="1"/>
</dbReference>
<comment type="similarity">
    <text evidence="1">Belongs to the glycosyl hydrolase 13 family.</text>
</comment>
<dbReference type="InterPro" id="IPR013780">
    <property type="entry name" value="Glyco_hydro_b"/>
</dbReference>
<dbReference type="GO" id="GO:0004575">
    <property type="term" value="F:sucrose alpha-glucosidase activity"/>
    <property type="evidence" value="ECO:0007669"/>
    <property type="project" value="TreeGrafter"/>
</dbReference>
<dbReference type="GO" id="GO:0033934">
    <property type="term" value="F:glucan 1,4-alpha-maltotriohydrolase activity"/>
    <property type="evidence" value="ECO:0007669"/>
    <property type="project" value="TreeGrafter"/>
</dbReference>
<keyword evidence="4" id="KW-0462">Maltose metabolism</keyword>
<dbReference type="InterPro" id="IPR006047">
    <property type="entry name" value="GH13_cat_dom"/>
</dbReference>
<dbReference type="Pfam" id="PF00128">
    <property type="entry name" value="Alpha-amylase"/>
    <property type="match status" value="1"/>
</dbReference>
<dbReference type="FunFam" id="3.20.20.80:FF:000064">
    <property type="entry name" value="Oligo-1,6-glucosidase"/>
    <property type="match status" value="1"/>
</dbReference>
<dbReference type="InterPro" id="IPR045857">
    <property type="entry name" value="O16G_dom_2"/>
</dbReference>
<evidence type="ECO:0000313" key="6">
    <source>
        <dbReference type="EMBL" id="CDO93416.1"/>
    </source>
</evidence>
<dbReference type="GO" id="GO:0005987">
    <property type="term" value="P:sucrose catabolic process"/>
    <property type="evidence" value="ECO:0007669"/>
    <property type="project" value="TreeGrafter"/>
</dbReference>
<dbReference type="FunFam" id="2.60.40.1180:FF:000007">
    <property type="entry name" value="Sucrose isomerase"/>
    <property type="match status" value="1"/>
</dbReference>
<sequence length="590" mass="68273">MTVTKIISDHPETDPKWWKEAVVYQIYPASFKDSNNDGWGDIKGIDSKLEYIKELGANVIWICPFYDSPQEDMGYDIADYEKVWARYGTNDDLFNLINRAHGLGIKILVDLVINHCSSEHAWFKEARSSLDNPKRNWFIWKAPKGFDSTGKPIPPNNWRSFFGGSAWQYDESTGEFYLRLFAKGQPDFNWENDETRNAIYESAVGFWLDHGVDGFRIDTAGLYSKQPGFPDVPIINPGLDFQNADPGSLNGPRIHEFHKEMNKFMRDRVKDGRELLNVGEIPYGTDDIYKSYTSAEENEVTQLFNFDHVTVGRKPGNIGVTDFKLSEFKDGVAAAFQFINKTDSWSTIYIENHDQPRSVTRFGDDSPEYRQISAKLLSMLETSLTGTLYVYQGQELGMINFKDWPIEKYEDVEVKGMYKMMVDEFGADSDQVKEYVNGLQLISRDHARTPFPWTSEPPFAGFTNAKEPWFSLTETFQQGINAEDELKDPNSVFHFWKKAIQVRKAHKDVLNYGYDFTFVDHDNEKLFAFTKKYGEKLLYVVLNFSREETEFNFLEGHETHEYIFGNYPEAEVDTSSSKLKPWEGRYYFAN</sequence>
<dbReference type="PANTHER" id="PTHR10357:SF179">
    <property type="entry name" value="NEUTRAL AND BASIC AMINO ACID TRANSPORT PROTEIN RBAT"/>
    <property type="match status" value="1"/>
</dbReference>
<dbReference type="Gene3D" id="3.20.20.80">
    <property type="entry name" value="Glycosidases"/>
    <property type="match status" value="1"/>
</dbReference>
<dbReference type="SUPFAM" id="SSF51445">
    <property type="entry name" value="(Trans)glycosidases"/>
    <property type="match status" value="1"/>
</dbReference>
<dbReference type="AlphaFoldDB" id="A0A0A8L3E5"/>
<dbReference type="CDD" id="cd11333">
    <property type="entry name" value="AmyAc_SI_OligoGlu_DGase"/>
    <property type="match status" value="1"/>
</dbReference>
<evidence type="ECO:0000259" key="5">
    <source>
        <dbReference type="SMART" id="SM00642"/>
    </source>
</evidence>
<reference evidence="6 7" key="1">
    <citation type="submission" date="2014-03" db="EMBL/GenBank/DDBJ databases">
        <title>The genome of Kluyveromyces dobzhanskii.</title>
        <authorList>
            <person name="Nystedt B."/>
            <person name="Astrom S."/>
        </authorList>
    </citation>
    <scope>NUCLEOTIDE SEQUENCE [LARGE SCALE GENOMIC DNA]</scope>
    <source>
        <strain evidence="6 7">CBS 2104</strain>
    </source>
</reference>
<evidence type="ECO:0000256" key="4">
    <source>
        <dbReference type="ARBA" id="ARBA00026248"/>
    </source>
</evidence>
<evidence type="ECO:0000256" key="2">
    <source>
        <dbReference type="ARBA" id="ARBA00022801"/>
    </source>
</evidence>
<protein>
    <submittedName>
        <fullName evidence="6">WGS project CCBQ000000000 data, contig 00098</fullName>
    </submittedName>
</protein>
<keyword evidence="2" id="KW-0378">Hydrolase</keyword>
<evidence type="ECO:0000256" key="3">
    <source>
        <dbReference type="ARBA" id="ARBA00023295"/>
    </source>
</evidence>
<dbReference type="GO" id="GO:0000025">
    <property type="term" value="P:maltose catabolic process"/>
    <property type="evidence" value="ECO:0007669"/>
    <property type="project" value="TreeGrafter"/>
</dbReference>
<organism evidence="6 7">
    <name type="scientific">Kluyveromyces dobzhanskii CBS 2104</name>
    <dbReference type="NCBI Taxonomy" id="1427455"/>
    <lineage>
        <taxon>Eukaryota</taxon>
        <taxon>Fungi</taxon>
        <taxon>Dikarya</taxon>
        <taxon>Ascomycota</taxon>
        <taxon>Saccharomycotina</taxon>
        <taxon>Saccharomycetes</taxon>
        <taxon>Saccharomycetales</taxon>
        <taxon>Saccharomycetaceae</taxon>
        <taxon>Kluyveromyces</taxon>
    </lineage>
</organism>
<dbReference type="EMBL" id="CCBQ010000025">
    <property type="protein sequence ID" value="CDO93416.1"/>
    <property type="molecule type" value="Genomic_DNA"/>
</dbReference>
<name>A0A0A8L3E5_9SACH</name>
<dbReference type="PANTHER" id="PTHR10357">
    <property type="entry name" value="ALPHA-AMYLASE FAMILY MEMBER"/>
    <property type="match status" value="1"/>
</dbReference>
<dbReference type="GO" id="GO:0004574">
    <property type="term" value="F:oligo-1,6-glucosidase activity"/>
    <property type="evidence" value="ECO:0007669"/>
    <property type="project" value="TreeGrafter"/>
</dbReference>
<proteinExistence type="inferred from homology"/>
<dbReference type="OrthoDB" id="1740265at2759"/>
<accession>A0A0A8L3E5</accession>
<feature type="domain" description="Glycosyl hydrolase family 13 catalytic" evidence="5">
    <location>
        <begin position="25"/>
        <end position="448"/>
    </location>
</feature>
<gene>
    <name evidence="6" type="ORF">KLDO_g1714</name>
</gene>
<dbReference type="FunFam" id="3.20.20.80:FF:000087">
    <property type="entry name" value="Oligo-1,6-glucosidase IMA1"/>
    <property type="match status" value="1"/>
</dbReference>
<dbReference type="Proteomes" id="UP000031516">
    <property type="component" value="Unassembled WGS sequence"/>
</dbReference>
<dbReference type="Gene3D" id="3.90.400.10">
    <property type="entry name" value="Oligo-1,6-glucosidase, Domain 2"/>
    <property type="match status" value="1"/>
</dbReference>
<dbReference type="GO" id="GO:0004556">
    <property type="term" value="F:alpha-amylase activity"/>
    <property type="evidence" value="ECO:0007669"/>
    <property type="project" value="TreeGrafter"/>
</dbReference>
<dbReference type="Gene3D" id="2.60.40.1180">
    <property type="entry name" value="Golgi alpha-mannosidase II"/>
    <property type="match status" value="1"/>
</dbReference>
<comment type="caution">
    <text evidence="6">The sequence shown here is derived from an EMBL/GenBank/DDBJ whole genome shotgun (WGS) entry which is preliminary data.</text>
</comment>
<keyword evidence="3" id="KW-0326">Glycosidase</keyword>
<dbReference type="SMART" id="SM00642">
    <property type="entry name" value="Aamy"/>
    <property type="match status" value="1"/>
</dbReference>
<evidence type="ECO:0000256" key="1">
    <source>
        <dbReference type="ARBA" id="ARBA00008061"/>
    </source>
</evidence>
<dbReference type="InterPro" id="IPR017853">
    <property type="entry name" value="GH"/>
</dbReference>